<dbReference type="GO" id="GO:0016787">
    <property type="term" value="F:hydrolase activity"/>
    <property type="evidence" value="ECO:0007669"/>
    <property type="project" value="UniProtKB-KW"/>
</dbReference>
<comment type="subcellular location">
    <subcellularLocation>
        <location evidence="1">Nucleus</location>
    </subcellularLocation>
</comment>
<dbReference type="Proteomes" id="UP000612746">
    <property type="component" value="Unassembled WGS sequence"/>
</dbReference>
<keyword evidence="7" id="KW-0694">RNA-binding</keyword>
<dbReference type="SMART" id="SM00487">
    <property type="entry name" value="DEXDc"/>
    <property type="match status" value="1"/>
</dbReference>
<organism evidence="17 18">
    <name type="scientific">Umbelopsis vinacea</name>
    <dbReference type="NCBI Taxonomy" id="44442"/>
    <lineage>
        <taxon>Eukaryota</taxon>
        <taxon>Fungi</taxon>
        <taxon>Fungi incertae sedis</taxon>
        <taxon>Mucoromycota</taxon>
        <taxon>Mucoromycotina</taxon>
        <taxon>Umbelopsidomycetes</taxon>
        <taxon>Umbelopsidales</taxon>
        <taxon>Umbelopsidaceae</taxon>
        <taxon>Umbelopsis</taxon>
    </lineage>
</organism>
<feature type="region of interest" description="Disordered" evidence="14">
    <location>
        <begin position="724"/>
        <end position="803"/>
    </location>
</feature>
<dbReference type="InterPro" id="IPR001650">
    <property type="entry name" value="Helicase_C-like"/>
</dbReference>
<feature type="domain" description="Helicase ATP-binding" evidence="15">
    <location>
        <begin position="58"/>
        <end position="229"/>
    </location>
</feature>
<dbReference type="EC" id="3.6.4.13" evidence="2"/>
<dbReference type="Pfam" id="PF11905">
    <property type="entry name" value="DUF3425"/>
    <property type="match status" value="1"/>
</dbReference>
<evidence type="ECO:0000256" key="2">
    <source>
        <dbReference type="ARBA" id="ARBA00012552"/>
    </source>
</evidence>
<protein>
    <recommendedName>
        <fullName evidence="2">RNA helicase</fullName>
        <ecNumber evidence="2">3.6.4.13</ecNumber>
    </recommendedName>
</protein>
<dbReference type="InterPro" id="IPR027417">
    <property type="entry name" value="P-loop_NTPase"/>
</dbReference>
<dbReference type="GO" id="GO:0005634">
    <property type="term" value="C:nucleus"/>
    <property type="evidence" value="ECO:0007669"/>
    <property type="project" value="UniProtKB-SubCell"/>
</dbReference>
<dbReference type="Gene3D" id="3.40.50.300">
    <property type="entry name" value="P-loop containing nucleotide triphosphate hydrolases"/>
    <property type="match status" value="2"/>
</dbReference>
<dbReference type="OrthoDB" id="10261904at2759"/>
<sequence>MPEANPKALDASELAALKPEDTKFSDLVSNRSGIIKPLCDACDQLKFKHPTEIQKESIPWALEGKDIIGLAQTGSGKTAAFALPILQKLWDNPQALFACVMAPTRELAYQISETFESLGALIGVKSAVIVGGMDMMSQAITLSKRPHIIVCTPGRLQDHLENTKGFSLRNLKYLVMDEADRLLDMDFGPKIDQILKVIPRERNTFLFSATMTTKVQKLQRASLNNPVKVEVSAKYSTVSTLLQYMLFFPLKHKDCYMVYLLNELAGNSTIIFTRTCSDAQKIAIMLRNLGFPAIPLHGQMAQSKRLGALNKFKAGNRNILVATDVASRGLDIPAVDVVVNYDVPQTSKDYIHRVGRTARAGRSGKSITFVTQYDVELIQRVEKDLGRKLDQYPLEKDEVMMLQERVNEAQRIATIELKEKGGDSKSGKRGRGNDDDDQDRDDDVVQAGNRKFNNNKKGGKMKAMDEEKSFKNKAEKSNESLKTNQQKDSTVAAKPADPNAPVKIRKKPGRKPNPQSPAIRKAQNRAAQRAFRERKERHLRELEVALKQIKDQRDRVLKENNKLKADIDIYRAENWYLKGIVLTLQLVCYENNLVIPQHSPYLNEPALSIMAQSMPESISAYLDINAHNKLPIPSKLVEPIPSPTLDFSPLKFATTRERSDSISSSYYPNSPPANASFPDEINFHETSNTVNPSGLVMLPGDHASINMPDLESKDLGTLFSSTASLDESGDIDMDEKSCSATSSSRRLSDVSLSSKLPPSPPPFHKSFFDSKVEIGHPTATPPSPPSTCRHSPEDSGNDNQPPPMSAIAAIQAIRLKLRLQLITQNDNVFPPHIQPTILQLSIPHDPRIDLIPTAHMRDRMIIFRDQFDMDDCFNLLITRAVFHGGDPGDASAWELPADFFEKYWFLTINYDLKRTNRWRRLQGLNELSLFDNVMEPFLDTAGGNTATNGQCSQNDTDVGATGYAGTEDTSLFHHHFDTSMMDTDRSFEQSAQATTW</sequence>
<evidence type="ECO:0000256" key="4">
    <source>
        <dbReference type="ARBA" id="ARBA00022801"/>
    </source>
</evidence>
<comment type="function">
    <text evidence="9">ATP-dependent rRNA helicase required for pre-ribosomal RNA processing. Involved in the maturation of the 35S-pre-rRNA and to its cleavage to mature 18S rRNA.</text>
</comment>
<evidence type="ECO:0000256" key="3">
    <source>
        <dbReference type="ARBA" id="ARBA00022741"/>
    </source>
</evidence>
<comment type="similarity">
    <text evidence="10">Belongs to the DEAD box helicase family. DDX47/RRP3 subfamily.</text>
</comment>
<dbReference type="EMBL" id="JAEPRA010000008">
    <property type="protein sequence ID" value="KAG2181467.1"/>
    <property type="molecule type" value="Genomic_DNA"/>
</dbReference>
<dbReference type="PROSITE" id="PS00036">
    <property type="entry name" value="BZIP_BASIC"/>
    <property type="match status" value="1"/>
</dbReference>
<evidence type="ECO:0000313" key="17">
    <source>
        <dbReference type="EMBL" id="KAG2181467.1"/>
    </source>
</evidence>
<feature type="compositionally biased region" description="Basic and acidic residues" evidence="14">
    <location>
        <begin position="462"/>
        <end position="479"/>
    </location>
</feature>
<keyword evidence="18" id="KW-1185">Reference proteome</keyword>
<dbReference type="SUPFAM" id="SSF52540">
    <property type="entry name" value="P-loop containing nucleoside triphosphate hydrolases"/>
    <property type="match status" value="1"/>
</dbReference>
<keyword evidence="5" id="KW-0347">Helicase</keyword>
<dbReference type="GO" id="GO:0005829">
    <property type="term" value="C:cytosol"/>
    <property type="evidence" value="ECO:0007669"/>
    <property type="project" value="TreeGrafter"/>
</dbReference>
<evidence type="ECO:0000256" key="6">
    <source>
        <dbReference type="ARBA" id="ARBA00022840"/>
    </source>
</evidence>
<dbReference type="InterPro" id="IPR004827">
    <property type="entry name" value="bZIP"/>
</dbReference>
<dbReference type="InterPro" id="IPR044765">
    <property type="entry name" value="DDX47/Rrp3_DEADc"/>
</dbReference>
<keyword evidence="13" id="KW-0175">Coiled coil</keyword>
<dbReference type="PANTHER" id="PTHR47959:SF20">
    <property type="entry name" value="RNA HELICASE"/>
    <property type="match status" value="1"/>
</dbReference>
<feature type="region of interest" description="Disordered" evidence="14">
    <location>
        <begin position="415"/>
        <end position="529"/>
    </location>
</feature>
<name>A0A8H7PW62_9FUNG</name>
<evidence type="ECO:0000313" key="18">
    <source>
        <dbReference type="Proteomes" id="UP000612746"/>
    </source>
</evidence>
<feature type="compositionally biased region" description="Low complexity" evidence="14">
    <location>
        <begin position="738"/>
        <end position="756"/>
    </location>
</feature>
<dbReference type="PANTHER" id="PTHR47959">
    <property type="entry name" value="ATP-DEPENDENT RNA HELICASE RHLE-RELATED"/>
    <property type="match status" value="1"/>
</dbReference>
<evidence type="ECO:0000256" key="12">
    <source>
        <dbReference type="ARBA" id="ARBA00047984"/>
    </source>
</evidence>
<evidence type="ECO:0000256" key="13">
    <source>
        <dbReference type="SAM" id="Coils"/>
    </source>
</evidence>
<dbReference type="CDD" id="cd14688">
    <property type="entry name" value="bZIP_YAP"/>
    <property type="match status" value="1"/>
</dbReference>
<evidence type="ECO:0000256" key="5">
    <source>
        <dbReference type="ARBA" id="ARBA00022806"/>
    </source>
</evidence>
<keyword evidence="3" id="KW-0547">Nucleotide-binding</keyword>
<evidence type="ECO:0000256" key="14">
    <source>
        <dbReference type="SAM" id="MobiDB-lite"/>
    </source>
</evidence>
<evidence type="ECO:0000256" key="1">
    <source>
        <dbReference type="ARBA" id="ARBA00004123"/>
    </source>
</evidence>
<evidence type="ECO:0000256" key="11">
    <source>
        <dbReference type="ARBA" id="ARBA00024374"/>
    </source>
</evidence>
<feature type="domain" description="Helicase C-terminal" evidence="16">
    <location>
        <begin position="256"/>
        <end position="400"/>
    </location>
</feature>
<dbReference type="InterPro" id="IPR050079">
    <property type="entry name" value="DEAD_box_RNA_helicase"/>
</dbReference>
<dbReference type="InterPro" id="IPR000629">
    <property type="entry name" value="RNA-helicase_DEAD-box_CS"/>
</dbReference>
<evidence type="ECO:0000259" key="16">
    <source>
        <dbReference type="PROSITE" id="PS51194"/>
    </source>
</evidence>
<dbReference type="GO" id="GO:0005524">
    <property type="term" value="F:ATP binding"/>
    <property type="evidence" value="ECO:0007669"/>
    <property type="project" value="UniProtKB-KW"/>
</dbReference>
<dbReference type="Pfam" id="PF00271">
    <property type="entry name" value="Helicase_C"/>
    <property type="match status" value="1"/>
</dbReference>
<dbReference type="InterPro" id="IPR014001">
    <property type="entry name" value="Helicase_ATP-bd"/>
</dbReference>
<evidence type="ECO:0000256" key="7">
    <source>
        <dbReference type="ARBA" id="ARBA00022884"/>
    </source>
</evidence>
<dbReference type="CDD" id="cd18787">
    <property type="entry name" value="SF2_C_DEAD"/>
    <property type="match status" value="1"/>
</dbReference>
<dbReference type="GO" id="GO:0003724">
    <property type="term" value="F:RNA helicase activity"/>
    <property type="evidence" value="ECO:0007669"/>
    <property type="project" value="UniProtKB-EC"/>
</dbReference>
<evidence type="ECO:0000256" key="10">
    <source>
        <dbReference type="ARBA" id="ARBA00024350"/>
    </source>
</evidence>
<accession>A0A8H7PW62</accession>
<feature type="compositionally biased region" description="Acidic residues" evidence="14">
    <location>
        <begin position="434"/>
        <end position="444"/>
    </location>
</feature>
<evidence type="ECO:0000256" key="9">
    <source>
        <dbReference type="ARBA" id="ARBA00024301"/>
    </source>
</evidence>
<comment type="caution">
    <text evidence="17">The sequence shown here is derived from an EMBL/GenBank/DDBJ whole genome shotgun (WGS) entry which is preliminary data.</text>
</comment>
<evidence type="ECO:0000256" key="8">
    <source>
        <dbReference type="ARBA" id="ARBA00023242"/>
    </source>
</evidence>
<evidence type="ECO:0000259" key="15">
    <source>
        <dbReference type="PROSITE" id="PS51192"/>
    </source>
</evidence>
<dbReference type="PROSITE" id="PS51194">
    <property type="entry name" value="HELICASE_CTER"/>
    <property type="match status" value="1"/>
</dbReference>
<keyword evidence="4" id="KW-0378">Hydrolase</keyword>
<dbReference type="InterPro" id="IPR021833">
    <property type="entry name" value="DUF3425"/>
</dbReference>
<dbReference type="FunFam" id="3.40.50.300:FF:000626">
    <property type="entry name" value="probable ATP-dependent RNA helicase DDX47"/>
    <property type="match status" value="1"/>
</dbReference>
<gene>
    <name evidence="17" type="ORF">INT44_008280</name>
</gene>
<dbReference type="Gene3D" id="1.20.5.170">
    <property type="match status" value="1"/>
</dbReference>
<dbReference type="CDD" id="cd17954">
    <property type="entry name" value="DEADc_DDX47"/>
    <property type="match status" value="1"/>
</dbReference>
<dbReference type="SUPFAM" id="SSF57959">
    <property type="entry name" value="Leucine zipper domain"/>
    <property type="match status" value="1"/>
</dbReference>
<dbReference type="PROSITE" id="PS51192">
    <property type="entry name" value="HELICASE_ATP_BIND_1"/>
    <property type="match status" value="1"/>
</dbReference>
<feature type="compositionally biased region" description="Basic and acidic residues" evidence="14">
    <location>
        <begin position="416"/>
        <end position="426"/>
    </location>
</feature>
<dbReference type="InterPro" id="IPR011545">
    <property type="entry name" value="DEAD/DEAH_box_helicase_dom"/>
</dbReference>
<dbReference type="SMART" id="SM00338">
    <property type="entry name" value="BRLZ"/>
    <property type="match status" value="1"/>
</dbReference>
<dbReference type="SMART" id="SM00490">
    <property type="entry name" value="HELICc"/>
    <property type="match status" value="1"/>
</dbReference>
<dbReference type="GO" id="GO:0003700">
    <property type="term" value="F:DNA-binding transcription factor activity"/>
    <property type="evidence" value="ECO:0007669"/>
    <property type="project" value="InterPro"/>
</dbReference>
<feature type="coiled-coil region" evidence="13">
    <location>
        <begin position="532"/>
        <end position="573"/>
    </location>
</feature>
<dbReference type="GO" id="GO:0003723">
    <property type="term" value="F:RNA binding"/>
    <property type="evidence" value="ECO:0007669"/>
    <property type="project" value="UniProtKB-KW"/>
</dbReference>
<dbReference type="InterPro" id="IPR046347">
    <property type="entry name" value="bZIP_sf"/>
</dbReference>
<keyword evidence="8" id="KW-0539">Nucleus</keyword>
<dbReference type="AlphaFoldDB" id="A0A8H7PW62"/>
<dbReference type="PROSITE" id="PS00039">
    <property type="entry name" value="DEAD_ATP_HELICASE"/>
    <property type="match status" value="1"/>
</dbReference>
<feature type="compositionally biased region" description="Polar residues" evidence="14">
    <location>
        <begin position="480"/>
        <end position="489"/>
    </location>
</feature>
<dbReference type="Pfam" id="PF00270">
    <property type="entry name" value="DEAD"/>
    <property type="match status" value="1"/>
</dbReference>
<comment type="catalytic activity">
    <reaction evidence="12">
        <text>ATP + H2O = ADP + phosphate + H(+)</text>
        <dbReference type="Rhea" id="RHEA:13065"/>
        <dbReference type="ChEBI" id="CHEBI:15377"/>
        <dbReference type="ChEBI" id="CHEBI:15378"/>
        <dbReference type="ChEBI" id="CHEBI:30616"/>
        <dbReference type="ChEBI" id="CHEBI:43474"/>
        <dbReference type="ChEBI" id="CHEBI:456216"/>
        <dbReference type="EC" id="3.6.4.13"/>
    </reaction>
</comment>
<keyword evidence="6" id="KW-0067">ATP-binding</keyword>
<proteinExistence type="inferred from homology"/>
<comment type="subunit">
    <text evidence="11">Interacts with the SSU processome.</text>
</comment>
<reference evidence="17" key="1">
    <citation type="submission" date="2020-12" db="EMBL/GenBank/DDBJ databases">
        <title>Metabolic potential, ecology and presence of endohyphal bacteria is reflected in genomic diversity of Mucoromycotina.</title>
        <authorList>
            <person name="Muszewska A."/>
            <person name="Okrasinska A."/>
            <person name="Steczkiewicz K."/>
            <person name="Drgas O."/>
            <person name="Orlowska M."/>
            <person name="Perlinska-Lenart U."/>
            <person name="Aleksandrzak-Piekarczyk T."/>
            <person name="Szatraj K."/>
            <person name="Zielenkiewicz U."/>
            <person name="Pilsyk S."/>
            <person name="Malc E."/>
            <person name="Mieczkowski P."/>
            <person name="Kruszewska J.S."/>
            <person name="Biernat P."/>
            <person name="Pawlowska J."/>
        </authorList>
    </citation>
    <scope>NUCLEOTIDE SEQUENCE</scope>
    <source>
        <strain evidence="17">WA0000051536</strain>
    </source>
</reference>